<dbReference type="InterPro" id="IPR011989">
    <property type="entry name" value="ARM-like"/>
</dbReference>
<evidence type="ECO:0000313" key="4">
    <source>
        <dbReference type="EMBL" id="PLT44729.1"/>
    </source>
</evidence>
<dbReference type="EMBL" id="NFEZ01000004">
    <property type="protein sequence ID" value="PLT44729.1"/>
    <property type="molecule type" value="Genomic_DNA"/>
</dbReference>
<keyword evidence="5" id="KW-1185">Reference proteome</keyword>
<proteinExistence type="predicted"/>
<dbReference type="InterPro" id="IPR021133">
    <property type="entry name" value="HEAT_type_2"/>
</dbReference>
<dbReference type="PANTHER" id="PTHR12697">
    <property type="entry name" value="PBS LYASE HEAT-LIKE PROTEIN"/>
    <property type="match status" value="1"/>
</dbReference>
<dbReference type="SMART" id="SM00567">
    <property type="entry name" value="EZ_HEAT"/>
    <property type="match status" value="4"/>
</dbReference>
<reference evidence="4 5" key="1">
    <citation type="submission" date="2017-05" db="EMBL/GenBank/DDBJ databases">
        <title>Functional genome analysis of Paenibacillus pasadenensis strain R16: insights on endophytic life style and antifungal activity.</title>
        <authorList>
            <person name="Passera A."/>
            <person name="Marcolungo L."/>
            <person name="Casati P."/>
            <person name="Brasca M."/>
            <person name="Quaglino F."/>
            <person name="Delledonne M."/>
        </authorList>
    </citation>
    <scope>NUCLEOTIDE SEQUENCE [LARGE SCALE GENOMIC DNA]</scope>
    <source>
        <strain evidence="4 5">R16</strain>
    </source>
</reference>
<dbReference type="OrthoDB" id="420201at2"/>
<accession>A0A2N5N334</accession>
<evidence type="ECO:0000259" key="3">
    <source>
        <dbReference type="SMART" id="SM00932"/>
    </source>
</evidence>
<dbReference type="InterPro" id="IPR016024">
    <property type="entry name" value="ARM-type_fold"/>
</dbReference>
<dbReference type="Gene3D" id="3.30.1370.70">
    <property type="entry name" value="Scaffold protein Nfu/NifU, N-terminal domain"/>
    <property type="match status" value="1"/>
</dbReference>
<organism evidence="4 5">
    <name type="scientific">Paenibacillus pasadenensis</name>
    <dbReference type="NCBI Taxonomy" id="217090"/>
    <lineage>
        <taxon>Bacteria</taxon>
        <taxon>Bacillati</taxon>
        <taxon>Bacillota</taxon>
        <taxon>Bacilli</taxon>
        <taxon>Bacillales</taxon>
        <taxon>Paenibacillaceae</taxon>
        <taxon>Paenibacillus</taxon>
    </lineage>
</organism>
<dbReference type="AlphaFoldDB" id="A0A2N5N334"/>
<dbReference type="PANTHER" id="PTHR12697:SF37">
    <property type="entry name" value="CONSERVED VIRULENCE FACTOR C"/>
    <property type="match status" value="1"/>
</dbReference>
<dbReference type="InterPro" id="IPR036498">
    <property type="entry name" value="Nfu/NifU_N_sf"/>
</dbReference>
<comment type="function">
    <text evidence="1">Catalyzes the hydroxylation of the N(6)-(4-aminobutyl)-L-lysine intermediate produced by deoxyhypusine synthase/DHPS on a critical lysine of the eukaryotic translation initiation factor 5A/eIF-5A. This is the second step of the post-translational modification of that lysine into an unusual amino acid residue named hypusine. Hypusination is unique to mature eIF-5A factor and is essential for its function.</text>
</comment>
<feature type="domain" description="Scaffold protein Nfu/NifU N-terminal" evidence="3">
    <location>
        <begin position="4"/>
        <end position="88"/>
    </location>
</feature>
<dbReference type="Pfam" id="PF08712">
    <property type="entry name" value="Nfu_N"/>
    <property type="match status" value="1"/>
</dbReference>
<dbReference type="Pfam" id="PF13646">
    <property type="entry name" value="HEAT_2"/>
    <property type="match status" value="1"/>
</dbReference>
<dbReference type="Pfam" id="PF13769">
    <property type="entry name" value="Virulence_fact"/>
    <property type="match status" value="1"/>
</dbReference>
<dbReference type="SUPFAM" id="SSF110836">
    <property type="entry name" value="Hypothetical protein SAV1430"/>
    <property type="match status" value="1"/>
</dbReference>
<dbReference type="Proteomes" id="UP000234789">
    <property type="component" value="Unassembled WGS sequence"/>
</dbReference>
<dbReference type="RefSeq" id="WP_028597917.1">
    <property type="nucleotide sequence ID" value="NZ_BIMM01000087.1"/>
</dbReference>
<dbReference type="GO" id="GO:0016491">
    <property type="term" value="F:oxidoreductase activity"/>
    <property type="evidence" value="ECO:0007669"/>
    <property type="project" value="TreeGrafter"/>
</dbReference>
<evidence type="ECO:0000256" key="2">
    <source>
        <dbReference type="SAM" id="MobiDB-lite"/>
    </source>
</evidence>
<evidence type="ECO:0000256" key="1">
    <source>
        <dbReference type="ARBA" id="ARBA00045876"/>
    </source>
</evidence>
<feature type="compositionally biased region" description="Basic and acidic residues" evidence="2">
    <location>
        <begin position="377"/>
        <end position="387"/>
    </location>
</feature>
<dbReference type="SMART" id="SM00932">
    <property type="entry name" value="Nfu_N"/>
    <property type="match status" value="1"/>
</dbReference>
<dbReference type="InterPro" id="IPR014824">
    <property type="entry name" value="Nfu/NifU_N"/>
</dbReference>
<sequence>MNLISIEPTPSPNSMKLNVDETLPRGHRHTYVPAEPDAAPEPLRSLLAIPGVRSLFRTADFIALDRKPSADWAAILAEARRILQAEDGGAAAASDPASGFGEAHVLLQMFRGIPIQVRVRLGDGETRAAMPAAFTDAVSRAAGSTMIRERRLEEFGVRYGDPEEIAAEIVRELEASYTPERLEALIEASLAAGPGEQAAAAPTVRPAPLTAAEAEPLLAAEDWQSRYAALDRLAVDEAALPLLERALADDNASIRRLAVVYLGDLREHPQALPLLIQALADKSASVRRTAGDTLSDLGDPAATGAMVAALGDRNKLVRWRAARFLYEVGDDSALEALQQAAEDSEFEIRLQAQMALERIQRGEEAAGSVWQQMTAARRRETGEAEPG</sequence>
<dbReference type="PROSITE" id="PS50077">
    <property type="entry name" value="HEAT_REPEAT"/>
    <property type="match status" value="1"/>
</dbReference>
<dbReference type="SUPFAM" id="SSF48371">
    <property type="entry name" value="ARM repeat"/>
    <property type="match status" value="1"/>
</dbReference>
<keyword evidence="4" id="KW-0456">Lyase</keyword>
<dbReference type="InterPro" id="IPR004155">
    <property type="entry name" value="PBS_lyase_HEAT"/>
</dbReference>
<name>A0A2N5N334_9BACL</name>
<evidence type="ECO:0000313" key="5">
    <source>
        <dbReference type="Proteomes" id="UP000234789"/>
    </source>
</evidence>
<protein>
    <submittedName>
        <fullName evidence="4">PBS lyase HEAT-like repeat domain protein</fullName>
    </submittedName>
</protein>
<dbReference type="GO" id="GO:0016829">
    <property type="term" value="F:lyase activity"/>
    <property type="evidence" value="ECO:0007669"/>
    <property type="project" value="UniProtKB-KW"/>
</dbReference>
<feature type="region of interest" description="Disordered" evidence="2">
    <location>
        <begin position="364"/>
        <end position="387"/>
    </location>
</feature>
<dbReference type="Gene3D" id="1.25.10.10">
    <property type="entry name" value="Leucine-rich Repeat Variant"/>
    <property type="match status" value="1"/>
</dbReference>
<dbReference type="InterPro" id="IPR025989">
    <property type="entry name" value="Virulence_F_dom"/>
</dbReference>
<gene>
    <name evidence="4" type="ORF">B8V81_3160</name>
</gene>
<comment type="caution">
    <text evidence="4">The sequence shown here is derived from an EMBL/GenBank/DDBJ whole genome shotgun (WGS) entry which is preliminary data.</text>
</comment>